<dbReference type="Proteomes" id="UP000000639">
    <property type="component" value="Chromosome"/>
</dbReference>
<evidence type="ECO:0000313" key="6">
    <source>
        <dbReference type="Proteomes" id="UP000000639"/>
    </source>
</evidence>
<keyword evidence="6" id="KW-1185">Reference proteome</keyword>
<dbReference type="STRING" id="357804.Ping_1238"/>
<organism evidence="5 6">
    <name type="scientific">Psychromonas ingrahamii (strain DSM 17664 / CCUG 51855 / 37)</name>
    <dbReference type="NCBI Taxonomy" id="357804"/>
    <lineage>
        <taxon>Bacteria</taxon>
        <taxon>Pseudomonadati</taxon>
        <taxon>Pseudomonadota</taxon>
        <taxon>Gammaproteobacteria</taxon>
        <taxon>Alteromonadales</taxon>
        <taxon>Psychromonadaceae</taxon>
        <taxon>Psychromonas</taxon>
    </lineage>
</organism>
<dbReference type="GO" id="GO:0015846">
    <property type="term" value="P:polyamine transport"/>
    <property type="evidence" value="ECO:0007669"/>
    <property type="project" value="InterPro"/>
</dbReference>
<keyword evidence="4" id="KW-0574">Periplasm</keyword>
<dbReference type="SUPFAM" id="SSF53850">
    <property type="entry name" value="Periplasmic binding protein-like II"/>
    <property type="match status" value="1"/>
</dbReference>
<dbReference type="InterPro" id="IPR006059">
    <property type="entry name" value="SBP"/>
</dbReference>
<dbReference type="PANTHER" id="PTHR30222:SF12">
    <property type="entry name" value="NORSPERMIDINE SENSOR"/>
    <property type="match status" value="1"/>
</dbReference>
<keyword evidence="3" id="KW-0732">Signal</keyword>
<dbReference type="GO" id="GO:0042597">
    <property type="term" value="C:periplasmic space"/>
    <property type="evidence" value="ECO:0007669"/>
    <property type="project" value="UniProtKB-SubCell"/>
</dbReference>
<reference evidence="5 6" key="1">
    <citation type="submission" date="2007-01" db="EMBL/GenBank/DDBJ databases">
        <title>Complete sequence of Psychromonas ingrahamii 37.</title>
        <authorList>
            <consortium name="US DOE Joint Genome Institute"/>
            <person name="Copeland A."/>
            <person name="Lucas S."/>
            <person name="Lapidus A."/>
            <person name="Barry K."/>
            <person name="Detter J.C."/>
            <person name="Glavina del Rio T."/>
            <person name="Hammon N."/>
            <person name="Israni S."/>
            <person name="Dalin E."/>
            <person name="Tice H."/>
            <person name="Pitluck S."/>
            <person name="Thompson L.S."/>
            <person name="Brettin T."/>
            <person name="Bruce D."/>
            <person name="Han C."/>
            <person name="Tapia R."/>
            <person name="Schmutz J."/>
            <person name="Larimer F."/>
            <person name="Land M."/>
            <person name="Hauser L."/>
            <person name="Kyrpides N."/>
            <person name="Ivanova N."/>
            <person name="Staley J."/>
            <person name="Richardson P."/>
        </authorList>
    </citation>
    <scope>NUCLEOTIDE SEQUENCE [LARGE SCALE GENOMIC DNA]</scope>
    <source>
        <strain evidence="5 6">37</strain>
    </source>
</reference>
<dbReference type="EMBL" id="CP000510">
    <property type="protein sequence ID" value="ABM03068.1"/>
    <property type="molecule type" value="Genomic_DNA"/>
</dbReference>
<dbReference type="CDD" id="cd13590">
    <property type="entry name" value="PBP2_PotD_PotF_like"/>
    <property type="match status" value="1"/>
</dbReference>
<dbReference type="PRINTS" id="PR00909">
    <property type="entry name" value="SPERMDNBNDNG"/>
</dbReference>
<dbReference type="AlphaFoldDB" id="A1SUA3"/>
<name>A1SUA3_PSYIN</name>
<evidence type="ECO:0000256" key="4">
    <source>
        <dbReference type="ARBA" id="ARBA00022764"/>
    </source>
</evidence>
<dbReference type="Gene3D" id="3.40.190.10">
    <property type="entry name" value="Periplasmic binding protein-like II"/>
    <property type="match status" value="2"/>
</dbReference>
<dbReference type="Pfam" id="PF13416">
    <property type="entry name" value="SBP_bac_8"/>
    <property type="match status" value="1"/>
</dbReference>
<proteinExistence type="predicted"/>
<dbReference type="GO" id="GO:0019808">
    <property type="term" value="F:polyamine binding"/>
    <property type="evidence" value="ECO:0007669"/>
    <property type="project" value="InterPro"/>
</dbReference>
<accession>A1SUA3</accession>
<dbReference type="KEGG" id="pin:Ping_1238"/>
<dbReference type="RefSeq" id="WP_011769631.1">
    <property type="nucleotide sequence ID" value="NC_008709.1"/>
</dbReference>
<dbReference type="eggNOG" id="COG0687">
    <property type="taxonomic scope" value="Bacteria"/>
</dbReference>
<dbReference type="OrthoDB" id="9769319at2"/>
<evidence type="ECO:0000256" key="2">
    <source>
        <dbReference type="ARBA" id="ARBA00022448"/>
    </source>
</evidence>
<gene>
    <name evidence="5" type="ordered locus">Ping_1238</name>
</gene>
<evidence type="ECO:0000256" key="3">
    <source>
        <dbReference type="ARBA" id="ARBA00022729"/>
    </source>
</evidence>
<evidence type="ECO:0000313" key="5">
    <source>
        <dbReference type="EMBL" id="ABM03068.1"/>
    </source>
</evidence>
<protein>
    <submittedName>
        <fullName evidence="5">Spermidine/putrescine-binding periplasmic protein-like protein</fullName>
    </submittedName>
</protein>
<dbReference type="HOGENOM" id="CLU_026974_1_3_6"/>
<dbReference type="PANTHER" id="PTHR30222">
    <property type="entry name" value="SPERMIDINE/PUTRESCINE-BINDING PERIPLASMIC PROTEIN"/>
    <property type="match status" value="1"/>
</dbReference>
<comment type="subcellular location">
    <subcellularLocation>
        <location evidence="1">Periplasm</location>
    </subcellularLocation>
</comment>
<dbReference type="InterPro" id="IPR001188">
    <property type="entry name" value="Sperm_putr-bd"/>
</dbReference>
<sequence length="364" mass="40882">MIKKLIERSYLKQPVFNSLLSVKNRLVVLCLCFFVVPLYGQEIKILTWGDYLSESVVKTFTKKTGHTVKLYYYDSGPELSAMLTNGQGSQFDLVLADNEVTGHYGKEGLFQSLTSISIDNVQYNNLQSQQACSQYGIPYAQGTMGIIYRSSISKTVIDSWQNLLSPPKEHVGTTMMFKDDIDTIAIALLAQGLDPFSVDEDELKSAYLLLSAQTKDLLRYGYSVSYVLRQGKSSQLTLAPSYSDDLKTIKRASSQNDWKYVVPKEGTLFFVDCFTAPSDAVVKEGTKAFLAFINDPVMASKNAQDIGFYTTNEAALLISSDEYKNDREISPSAEILKRSYKYKRLPESDVIIRNKMVTLLQTQE</sequence>
<evidence type="ECO:0000256" key="1">
    <source>
        <dbReference type="ARBA" id="ARBA00004418"/>
    </source>
</evidence>
<keyword evidence="2" id="KW-0813">Transport</keyword>